<dbReference type="Proteomes" id="UP000237105">
    <property type="component" value="Unassembled WGS sequence"/>
</dbReference>
<evidence type="ECO:0000256" key="1">
    <source>
        <dbReference type="ARBA" id="ARBA00004479"/>
    </source>
</evidence>
<comment type="caution">
    <text evidence="3">The sequence shown here is derived from an EMBL/GenBank/DDBJ whole genome shotgun (WGS) entry which is preliminary data.</text>
</comment>
<dbReference type="InterPro" id="IPR000719">
    <property type="entry name" value="Prot_kinase_dom"/>
</dbReference>
<dbReference type="GO" id="GO:0004672">
    <property type="term" value="F:protein kinase activity"/>
    <property type="evidence" value="ECO:0007669"/>
    <property type="project" value="InterPro"/>
</dbReference>
<dbReference type="SUPFAM" id="SSF56112">
    <property type="entry name" value="Protein kinase-like (PK-like)"/>
    <property type="match status" value="1"/>
</dbReference>
<dbReference type="GO" id="GO:0016020">
    <property type="term" value="C:membrane"/>
    <property type="evidence" value="ECO:0007669"/>
    <property type="project" value="UniProtKB-SubCell"/>
</dbReference>
<dbReference type="Gene3D" id="3.30.200.20">
    <property type="entry name" value="Phosphorylase Kinase, domain 1"/>
    <property type="match status" value="1"/>
</dbReference>
<keyword evidence="4" id="KW-1185">Reference proteome</keyword>
<accession>A0A2P5BD13</accession>
<dbReference type="InterPro" id="IPR051824">
    <property type="entry name" value="LRR_Rcpt-Like_S/T_Kinase"/>
</dbReference>
<dbReference type="EMBL" id="JXTB01000307">
    <property type="protein sequence ID" value="PON46683.1"/>
    <property type="molecule type" value="Genomic_DNA"/>
</dbReference>
<dbReference type="AlphaFoldDB" id="A0A2P5BD13"/>
<dbReference type="InterPro" id="IPR011009">
    <property type="entry name" value="Kinase-like_dom_sf"/>
</dbReference>
<feature type="domain" description="Protein kinase" evidence="2">
    <location>
        <begin position="33"/>
        <end position="307"/>
    </location>
</feature>
<dbReference type="Gene3D" id="1.10.510.10">
    <property type="entry name" value="Transferase(Phosphotransferase) domain 1"/>
    <property type="match status" value="1"/>
</dbReference>
<protein>
    <submittedName>
        <fullName evidence="3">Tyrosine-protein kinase</fullName>
    </submittedName>
</protein>
<evidence type="ECO:0000259" key="2">
    <source>
        <dbReference type="PROSITE" id="PS50011"/>
    </source>
</evidence>
<gene>
    <name evidence="3" type="ORF">PanWU01x14_249790</name>
</gene>
<evidence type="ECO:0000313" key="3">
    <source>
        <dbReference type="EMBL" id="PON46683.1"/>
    </source>
</evidence>
<evidence type="ECO:0000313" key="4">
    <source>
        <dbReference type="Proteomes" id="UP000237105"/>
    </source>
</evidence>
<comment type="subcellular location">
    <subcellularLocation>
        <location evidence="1">Membrane</location>
        <topology evidence="1">Single-pass type I membrane protein</topology>
    </subcellularLocation>
</comment>
<dbReference type="Pfam" id="PF07714">
    <property type="entry name" value="PK_Tyr_Ser-Thr"/>
    <property type="match status" value="1"/>
</dbReference>
<dbReference type="PROSITE" id="PS50011">
    <property type="entry name" value="PROTEIN_KINASE_DOM"/>
    <property type="match status" value="1"/>
</dbReference>
<proteinExistence type="predicted"/>
<dbReference type="PIRSF" id="PIRSF000654">
    <property type="entry name" value="Integrin-linked_kinase"/>
    <property type="match status" value="1"/>
</dbReference>
<keyword evidence="3" id="KW-0418">Kinase</keyword>
<feature type="non-terminal residue" evidence="3">
    <location>
        <position position="1"/>
    </location>
</feature>
<dbReference type="OrthoDB" id="1890790at2759"/>
<dbReference type="PANTHER" id="PTHR48006:SF88">
    <property type="entry name" value="LRR RECEPTOR-LIKE KINASE FAMILY PROTEIN"/>
    <property type="match status" value="1"/>
</dbReference>
<reference evidence="4" key="1">
    <citation type="submission" date="2016-06" db="EMBL/GenBank/DDBJ databases">
        <title>Parallel loss of symbiosis genes in relatives of nitrogen-fixing non-legume Parasponia.</title>
        <authorList>
            <person name="Van Velzen R."/>
            <person name="Holmer R."/>
            <person name="Bu F."/>
            <person name="Rutten L."/>
            <person name="Van Zeijl A."/>
            <person name="Liu W."/>
            <person name="Santuari L."/>
            <person name="Cao Q."/>
            <person name="Sharma T."/>
            <person name="Shen D."/>
            <person name="Roswanjaya Y."/>
            <person name="Wardhani T."/>
            <person name="Kalhor M.S."/>
            <person name="Jansen J."/>
            <person name="Van den Hoogen J."/>
            <person name="Gungor B."/>
            <person name="Hartog M."/>
            <person name="Hontelez J."/>
            <person name="Verver J."/>
            <person name="Yang W.-C."/>
            <person name="Schijlen E."/>
            <person name="Repin R."/>
            <person name="Schilthuizen M."/>
            <person name="Schranz E."/>
            <person name="Heidstra R."/>
            <person name="Miyata K."/>
            <person name="Fedorova E."/>
            <person name="Kohlen W."/>
            <person name="Bisseling T."/>
            <person name="Smit S."/>
            <person name="Geurts R."/>
        </authorList>
    </citation>
    <scope>NUCLEOTIDE SEQUENCE [LARGE SCALE GENOMIC DNA]</scope>
    <source>
        <strain evidence="4">cv. WU1-14</strain>
    </source>
</reference>
<sequence>KTYLPSSHKQISQLEKMVNRMSFTELCKATDNFSINNVIGTGKTGTMYKATLPNGWFLAVKRLDDSPHSESQFVSELLALARMRHDNLIPLLGFCIVNNERLLVYKHMSNGNLYDCLHPRECETTNILHWPLRVKIAMGIARGLAWLHHKCIFRVVHRRISSRSVLLDRYFEPKISNFGNTILSNFGGALFVYPNENDSGLLVNSGVWESDFVKKDVYDYGTVLLELITGKETLTRSFSSLHNTLVEWINHFSSNACNFSDAIDRSLIGKGFDGEILEVLRIVSDCVHPLPYERPKMLQVYKRISNIGERYGIPCDFGLLLQPRRF</sequence>
<dbReference type="GO" id="GO:0005524">
    <property type="term" value="F:ATP binding"/>
    <property type="evidence" value="ECO:0007669"/>
    <property type="project" value="InterPro"/>
</dbReference>
<dbReference type="PANTHER" id="PTHR48006">
    <property type="entry name" value="LEUCINE-RICH REPEAT-CONTAINING PROTEIN DDB_G0281931-RELATED"/>
    <property type="match status" value="1"/>
</dbReference>
<organism evidence="3 4">
    <name type="scientific">Parasponia andersonii</name>
    <name type="common">Sponia andersonii</name>
    <dbReference type="NCBI Taxonomy" id="3476"/>
    <lineage>
        <taxon>Eukaryota</taxon>
        <taxon>Viridiplantae</taxon>
        <taxon>Streptophyta</taxon>
        <taxon>Embryophyta</taxon>
        <taxon>Tracheophyta</taxon>
        <taxon>Spermatophyta</taxon>
        <taxon>Magnoliopsida</taxon>
        <taxon>eudicotyledons</taxon>
        <taxon>Gunneridae</taxon>
        <taxon>Pentapetalae</taxon>
        <taxon>rosids</taxon>
        <taxon>fabids</taxon>
        <taxon>Rosales</taxon>
        <taxon>Cannabaceae</taxon>
        <taxon>Parasponia</taxon>
    </lineage>
</organism>
<name>A0A2P5BD13_PARAD</name>
<keyword evidence="3" id="KW-0808">Transferase</keyword>
<dbReference type="InterPro" id="IPR001245">
    <property type="entry name" value="Ser-Thr/Tyr_kinase_cat_dom"/>
</dbReference>